<keyword evidence="8 9" id="KW-0175">Coiled coil</keyword>
<evidence type="ECO:0000256" key="4">
    <source>
        <dbReference type="ARBA" id="ARBA00022741"/>
    </source>
</evidence>
<evidence type="ECO:0000256" key="6">
    <source>
        <dbReference type="ARBA" id="ARBA00022833"/>
    </source>
</evidence>
<dbReference type="InterPro" id="IPR030844">
    <property type="entry name" value="PAN3"/>
</dbReference>
<dbReference type="GO" id="GO:0008143">
    <property type="term" value="F:poly(A) binding"/>
    <property type="evidence" value="ECO:0007669"/>
    <property type="project" value="TreeGrafter"/>
</dbReference>
<dbReference type="Proteomes" id="UP000759131">
    <property type="component" value="Unassembled WGS sequence"/>
</dbReference>
<dbReference type="InterPro" id="IPR041332">
    <property type="entry name" value="Pan3_CK"/>
</dbReference>
<dbReference type="GO" id="GO:0004672">
    <property type="term" value="F:protein kinase activity"/>
    <property type="evidence" value="ECO:0007669"/>
    <property type="project" value="InterPro"/>
</dbReference>
<reference evidence="14" key="1">
    <citation type="submission" date="2020-11" db="EMBL/GenBank/DDBJ databases">
        <authorList>
            <person name="Tran Van P."/>
        </authorList>
    </citation>
    <scope>NUCLEOTIDE SEQUENCE</scope>
</reference>
<dbReference type="GO" id="GO:0005524">
    <property type="term" value="F:ATP binding"/>
    <property type="evidence" value="ECO:0007669"/>
    <property type="project" value="UniProtKB-UniRule"/>
</dbReference>
<proteinExistence type="inferred from homology"/>
<keyword evidence="4 9" id="KW-0547">Nucleotide-binding</keyword>
<gene>
    <name evidence="9" type="primary">PAN3</name>
    <name evidence="14" type="ORF">OSB1V03_LOCUS913</name>
</gene>
<dbReference type="Gene3D" id="1.10.510.10">
    <property type="entry name" value="Transferase(Phosphotransferase) domain 1"/>
    <property type="match status" value="1"/>
</dbReference>
<dbReference type="Pfam" id="PF18101">
    <property type="entry name" value="Pan3_CK"/>
    <property type="match status" value="1"/>
</dbReference>
<dbReference type="InterPro" id="IPR000719">
    <property type="entry name" value="Prot_kinase_dom"/>
</dbReference>
<dbReference type="HAMAP" id="MF_03181">
    <property type="entry name" value="PAN3"/>
    <property type="match status" value="1"/>
</dbReference>
<accession>A0A7R9PU61</accession>
<evidence type="ECO:0000259" key="12">
    <source>
        <dbReference type="PROSITE" id="PS50011"/>
    </source>
</evidence>
<dbReference type="AlphaFoldDB" id="A0A7R9PU61"/>
<evidence type="ECO:0000256" key="7">
    <source>
        <dbReference type="ARBA" id="ARBA00022840"/>
    </source>
</evidence>
<dbReference type="InterPro" id="IPR036855">
    <property type="entry name" value="Znf_CCCH_sf"/>
</dbReference>
<comment type="domain">
    <text evidence="9">Contains a pseudokinase domain. The protein kinase domain is predicted to be catalytically inactive because some of the residues important for catalytic activity are substituted and it lacks the equivalent of the binding site for a peptide substrate. However, it has retained an ATP-binding site and ATP-binding is required for mRNA degradation, stimulating the activity of the PAN2 nuclease in vitro. The nucleotide-binding site is juxtaposed to the RNase active site of PAN2 in the complex and may actually bind nucleosides of a poly(A) RNA rather than ATP, feeding the poly(A)-tail to the active site of the deadenylase and thus increasing the efficiency with which this distributive enzyme degrades oligo(A) RNAs.</text>
</comment>
<protein>
    <recommendedName>
        <fullName evidence="9">PAN2-PAN3 deadenylation complex subunit PAN3</fullName>
    </recommendedName>
    <alternativeName>
        <fullName evidence="9">PAB1P-dependent poly(A)-specific ribonuclease</fullName>
    </alternativeName>
    <alternativeName>
        <fullName evidence="9">Poly(A)-nuclease deadenylation complex subunit 3</fullName>
        <shortName evidence="9">PAN deadenylation complex subunit 3</shortName>
    </alternativeName>
</protein>
<dbReference type="FunFam" id="1.10.287.3700:FF:000001">
    <property type="entry name" value="PAN2-PAN3 deadenylation complex subunit PAN3"/>
    <property type="match status" value="1"/>
</dbReference>
<comment type="caution">
    <text evidence="9">Lacks conserved residue(s) required for the propagation of feature annotation.</text>
</comment>
<keyword evidence="6 10" id="KW-0862">Zinc</keyword>
<feature type="coiled-coil region" evidence="9">
    <location>
        <begin position="489"/>
        <end position="527"/>
    </location>
</feature>
<feature type="zinc finger region" description="C3H1-type" evidence="10">
    <location>
        <begin position="13"/>
        <end position="41"/>
    </location>
</feature>
<sequence length="619" mass="69443">MDLTNPMNALNGAKKNSICRYFASDGICFYGSDCQFWHNNNTHHQNSHHNNNHNNNHSQHSHRPLNTSMSGSVGGQTSGAPTDGQHLPQESRLSTYMNGTNNYGYGTDSSLPAMDSQNPRTGRKAITSSNTHPSSGSAIGGQQQQTAQSLPPMASLAPNYFMTDAIRQELIRKLNVSQEMPSNEMYLELPQVVDVYQDLVPLEPSLVSPSTTFNDMTCSVMRATNSKTGQHYCLRRLHSFQPNSSNAKQMIASIESWKKLFHSNVVQLRQVFTTKAFGDNSLIFVYDYHSMANTLMSHYFSNSSNTSSSSNSMNGYSTSSRPYSQQQSQRKLLPEPLIWNFIIQISSALRAIHSSGLSCRALDPTKIIITSGSCSTSANNSQEYPRLRLSGCGVFDVLTNDSFLTTNNPKVLAQHFQQEDLLAFGKLCLVLSTNNISSAAQRDSWQTSLELISRSYSPDLRSLIYYLLSYNSNSGTTHTINDIMPMIGARFYTQLDSLYQRDDSLLEDLSKELDNGRVLRLLIKLGTINERPELQLDPNWSETGDRYLLKLFRDYLFHQFTDDGRPWLDLGHIVSNLNKLDVGSPEKICLVSRDEQNILIVSFAELKRCFESSLNELMI</sequence>
<dbReference type="Gene3D" id="1.10.287.3700">
    <property type="match status" value="1"/>
</dbReference>
<evidence type="ECO:0000313" key="14">
    <source>
        <dbReference type="EMBL" id="CAD7620427.1"/>
    </source>
</evidence>
<dbReference type="InterPro" id="IPR011009">
    <property type="entry name" value="Kinase-like_dom_sf"/>
</dbReference>
<dbReference type="SUPFAM" id="SSF90229">
    <property type="entry name" value="CCCH zinc finger"/>
    <property type="match status" value="1"/>
</dbReference>
<dbReference type="Gene3D" id="1.20.5.5160">
    <property type="match status" value="1"/>
</dbReference>
<keyword evidence="5 10" id="KW-0863">Zinc-finger</keyword>
<feature type="domain" description="C3H1-type" evidence="13">
    <location>
        <begin position="13"/>
        <end position="41"/>
    </location>
</feature>
<dbReference type="InterPro" id="IPR000571">
    <property type="entry name" value="Znf_CCCH"/>
</dbReference>
<feature type="region of interest" description="Disordered" evidence="11">
    <location>
        <begin position="45"/>
        <end position="150"/>
    </location>
</feature>
<organism evidence="14">
    <name type="scientific">Medioppia subpectinata</name>
    <dbReference type="NCBI Taxonomy" id="1979941"/>
    <lineage>
        <taxon>Eukaryota</taxon>
        <taxon>Metazoa</taxon>
        <taxon>Ecdysozoa</taxon>
        <taxon>Arthropoda</taxon>
        <taxon>Chelicerata</taxon>
        <taxon>Arachnida</taxon>
        <taxon>Acari</taxon>
        <taxon>Acariformes</taxon>
        <taxon>Sarcoptiformes</taxon>
        <taxon>Oribatida</taxon>
        <taxon>Brachypylina</taxon>
        <taxon>Oppioidea</taxon>
        <taxon>Oppiidae</taxon>
        <taxon>Medioppia</taxon>
    </lineage>
</organism>
<comment type="domain">
    <text evidence="9">The N-terminal zinc finger binds to poly(A) RNA.</text>
</comment>
<evidence type="ECO:0000256" key="10">
    <source>
        <dbReference type="PROSITE-ProRule" id="PRU00723"/>
    </source>
</evidence>
<comment type="subcellular location">
    <subcellularLocation>
        <location evidence="9">Cytoplasm</location>
        <location evidence="9">P-body</location>
    </subcellularLocation>
</comment>
<comment type="domain">
    <text evidence="9">The pseudokinase domain, the coiled-coil (CC), and C-terminal knob domain (CK) form a structural unit (PKC) that forms an extensive high-affinity interaction surface for PAN2.</text>
</comment>
<evidence type="ECO:0000256" key="2">
    <source>
        <dbReference type="ARBA" id="ARBA00022664"/>
    </source>
</evidence>
<keyword evidence="1 9" id="KW-0963">Cytoplasm</keyword>
<feature type="region of interest" description="Disordered" evidence="11">
    <location>
        <begin position="305"/>
        <end position="325"/>
    </location>
</feature>
<comment type="subunit">
    <text evidence="9">Homodimer. Forms a heterotrimer with a catalytic subunit PAN2 to form the poly(A)-nuclease (PAN) deadenylation complex. Interacts (via PAM-2 motif) with poly(A)-binding protein (via PABC domain), conferring substrate specificity of the enzyme complex.</text>
</comment>
<dbReference type="GO" id="GO:0000932">
    <property type="term" value="C:P-body"/>
    <property type="evidence" value="ECO:0007669"/>
    <property type="project" value="UniProtKB-SubCell"/>
</dbReference>
<dbReference type="OrthoDB" id="204958at2759"/>
<feature type="compositionally biased region" description="Low complexity" evidence="11">
    <location>
        <begin position="134"/>
        <end position="149"/>
    </location>
</feature>
<dbReference type="GO" id="GO:0006397">
    <property type="term" value="P:mRNA processing"/>
    <property type="evidence" value="ECO:0007669"/>
    <property type="project" value="UniProtKB-KW"/>
</dbReference>
<dbReference type="EMBL" id="OC854804">
    <property type="protein sequence ID" value="CAD7620427.1"/>
    <property type="molecule type" value="Genomic_DNA"/>
</dbReference>
<keyword evidence="2 9" id="KW-0507">mRNA processing</keyword>
<feature type="domain" description="Protein kinase" evidence="12">
    <location>
        <begin position="206"/>
        <end position="619"/>
    </location>
</feature>
<evidence type="ECO:0000256" key="8">
    <source>
        <dbReference type="ARBA" id="ARBA00023054"/>
    </source>
</evidence>
<dbReference type="PROSITE" id="PS50011">
    <property type="entry name" value="PROTEIN_KINASE_DOM"/>
    <property type="match status" value="1"/>
</dbReference>
<feature type="compositionally biased region" description="Polar residues" evidence="11">
    <location>
        <begin position="91"/>
        <end position="133"/>
    </location>
</feature>
<feature type="region of interest" description="Knob domain" evidence="9">
    <location>
        <begin position="528"/>
        <end position="619"/>
    </location>
</feature>
<dbReference type="PANTHER" id="PTHR12272">
    <property type="entry name" value="DEADENYLATION COMPLEX SUBUNIT PAN3"/>
    <property type="match status" value="1"/>
</dbReference>
<dbReference type="PROSITE" id="PS50103">
    <property type="entry name" value="ZF_C3H1"/>
    <property type="match status" value="1"/>
</dbReference>
<dbReference type="GO" id="GO:0010606">
    <property type="term" value="P:positive regulation of cytoplasmic mRNA processing body assembly"/>
    <property type="evidence" value="ECO:0007669"/>
    <property type="project" value="UniProtKB-UniRule"/>
</dbReference>
<evidence type="ECO:0000256" key="3">
    <source>
        <dbReference type="ARBA" id="ARBA00022723"/>
    </source>
</evidence>
<evidence type="ECO:0000256" key="11">
    <source>
        <dbReference type="SAM" id="MobiDB-lite"/>
    </source>
</evidence>
<keyword evidence="15" id="KW-1185">Reference proteome</keyword>
<evidence type="ECO:0000313" key="15">
    <source>
        <dbReference type="Proteomes" id="UP000759131"/>
    </source>
</evidence>
<dbReference type="GO" id="GO:0031251">
    <property type="term" value="C:PAN complex"/>
    <property type="evidence" value="ECO:0007669"/>
    <property type="project" value="UniProtKB-UniRule"/>
</dbReference>
<keyword evidence="7 9" id="KW-0067">ATP-binding</keyword>
<name>A0A7R9PU61_9ACAR</name>
<evidence type="ECO:0000256" key="5">
    <source>
        <dbReference type="ARBA" id="ARBA00022771"/>
    </source>
</evidence>
<dbReference type="GO" id="GO:0008270">
    <property type="term" value="F:zinc ion binding"/>
    <property type="evidence" value="ECO:0007669"/>
    <property type="project" value="UniProtKB-KW"/>
</dbReference>
<keyword evidence="3 10" id="KW-0479">Metal-binding</keyword>
<evidence type="ECO:0000259" key="13">
    <source>
        <dbReference type="PROSITE" id="PS50103"/>
    </source>
</evidence>
<comment type="function">
    <text evidence="9">Regulatory subunit of the poly(A)-nuclease (PAN) deadenylation complex, one of two cytoplasmic mRNA deadenylases involved in general and miRNA-mediated mRNA turnover. PAN specifically shortens poly(A) tails of RNA and the activity is stimulated by poly(A)-binding protein (PABP). PAN deadenylation is followed by rapid degradation of the shortened mRNA tails by the CCR4-NOT complex. Deadenylated mRNAs are then degraded by two alternative mechanisms, namely exosome-mediated 3'-5' exonucleolytic degradation, or deadenlyation-dependent mRNA decaping and subsequent 5'-3' exonucleolytic degradation by XRN1. PAN3 acts as a positive regulator for PAN activity, recruiting the catalytic subunit PAN2 to mRNA via its interaction with RNA and PABP, and to miRNA targets via its interaction with GW182 family proteins.</text>
</comment>
<dbReference type="PANTHER" id="PTHR12272:SF11">
    <property type="entry name" value="PAN2-PAN3 DEADENYLATION COMPLEX SUBUNIT PAN3"/>
    <property type="match status" value="1"/>
</dbReference>
<comment type="similarity">
    <text evidence="9">Belongs to the protein kinase superfamily. PAN3 family.</text>
</comment>
<feature type="binding site" evidence="9">
    <location>
        <begin position="365"/>
        <end position="366"/>
    </location>
    <ligand>
        <name>ATP</name>
        <dbReference type="ChEBI" id="CHEBI:30616"/>
    </ligand>
</feature>
<dbReference type="EMBL" id="CAJPIZ010000229">
    <property type="protein sequence ID" value="CAG2100857.1"/>
    <property type="molecule type" value="Genomic_DNA"/>
</dbReference>
<evidence type="ECO:0000256" key="1">
    <source>
        <dbReference type="ARBA" id="ARBA00022490"/>
    </source>
</evidence>
<evidence type="ECO:0000256" key="9">
    <source>
        <dbReference type="HAMAP-Rule" id="MF_03181"/>
    </source>
</evidence>
<feature type="binding site" evidence="9">
    <location>
        <position position="235"/>
    </location>
    <ligand>
        <name>ATP</name>
        <dbReference type="ChEBI" id="CHEBI:30616"/>
    </ligand>
</feature>
<dbReference type="GO" id="GO:0000289">
    <property type="term" value="P:nuclear-transcribed mRNA poly(A) tail shortening"/>
    <property type="evidence" value="ECO:0007669"/>
    <property type="project" value="UniProtKB-UniRule"/>
</dbReference>
<dbReference type="SUPFAM" id="SSF56112">
    <property type="entry name" value="Protein kinase-like (PK-like)"/>
    <property type="match status" value="1"/>
</dbReference>